<keyword evidence="3" id="KW-0378">Hydrolase</keyword>
<protein>
    <recommendedName>
        <fullName evidence="5">Ubiquitin-like protease family profile domain-containing protein</fullName>
    </recommendedName>
</protein>
<dbReference type="OrthoDB" id="1642728at2759"/>
<evidence type="ECO:0000256" key="3">
    <source>
        <dbReference type="ARBA" id="ARBA00022801"/>
    </source>
</evidence>
<comment type="similarity">
    <text evidence="1">Belongs to the peptidase C48 family.</text>
</comment>
<comment type="caution">
    <text evidence="6">The sequence shown here is derived from an EMBL/GenBank/DDBJ whole genome shotgun (WGS) entry which is preliminary data.</text>
</comment>
<dbReference type="PROSITE" id="PS50600">
    <property type="entry name" value="ULP_PROTEASE"/>
    <property type="match status" value="1"/>
</dbReference>
<gene>
    <name evidence="6" type="ORF">CTI12_AA196960</name>
</gene>
<feature type="region of interest" description="Disordered" evidence="4">
    <location>
        <begin position="1"/>
        <end position="30"/>
    </location>
</feature>
<keyword evidence="2" id="KW-0645">Protease</keyword>
<sequence>MFAEKALKEPHMNQPATTPQEAPTRRSKRINRGTNLPIVAALNLPPWIEKLSRPPKCTPNKVTMPQDMDMFLKKGKKIGYKFPWGKYDIVVERKFWYALLCYGREQRKGWLSDQHLDIWVDLMWRFRPPKADWAMASPFFSSQLLDGSVRTFYGNGKRYPVPWSNVEKVYFTLNVPKDHFLLAELQIRNGVVTFYDSLGTPEPEETREDFKKMRATLEVMLPNYLEDCGVFKAKCIRVEDYKITFQVAKNVPRQADKLSHNLDLDLGDPLEVAMAYREHMVEYFWKHKVPYDQKAD</sequence>
<evidence type="ECO:0000256" key="2">
    <source>
        <dbReference type="ARBA" id="ARBA00022670"/>
    </source>
</evidence>
<dbReference type="InterPro" id="IPR038765">
    <property type="entry name" value="Papain-like_cys_pep_sf"/>
</dbReference>
<dbReference type="SUPFAM" id="SSF54001">
    <property type="entry name" value="Cysteine proteinases"/>
    <property type="match status" value="1"/>
</dbReference>
<dbReference type="GO" id="GO:0006508">
    <property type="term" value="P:proteolysis"/>
    <property type="evidence" value="ECO:0007669"/>
    <property type="project" value="UniProtKB-KW"/>
</dbReference>
<evidence type="ECO:0000259" key="5">
    <source>
        <dbReference type="PROSITE" id="PS50600"/>
    </source>
</evidence>
<reference evidence="6 7" key="1">
    <citation type="journal article" date="2018" name="Mol. Plant">
        <title>The genome of Artemisia annua provides insight into the evolution of Asteraceae family and artemisinin biosynthesis.</title>
        <authorList>
            <person name="Shen Q."/>
            <person name="Zhang L."/>
            <person name="Liao Z."/>
            <person name="Wang S."/>
            <person name="Yan T."/>
            <person name="Shi P."/>
            <person name="Liu M."/>
            <person name="Fu X."/>
            <person name="Pan Q."/>
            <person name="Wang Y."/>
            <person name="Lv Z."/>
            <person name="Lu X."/>
            <person name="Zhang F."/>
            <person name="Jiang W."/>
            <person name="Ma Y."/>
            <person name="Chen M."/>
            <person name="Hao X."/>
            <person name="Li L."/>
            <person name="Tang Y."/>
            <person name="Lv G."/>
            <person name="Zhou Y."/>
            <person name="Sun X."/>
            <person name="Brodelius P.E."/>
            <person name="Rose J.K.C."/>
            <person name="Tang K."/>
        </authorList>
    </citation>
    <scope>NUCLEOTIDE SEQUENCE [LARGE SCALE GENOMIC DNA]</scope>
    <source>
        <strain evidence="7">cv. Huhao1</strain>
        <tissue evidence="6">Leaf</tissue>
    </source>
</reference>
<evidence type="ECO:0000256" key="1">
    <source>
        <dbReference type="ARBA" id="ARBA00005234"/>
    </source>
</evidence>
<name>A0A2U1P425_ARTAN</name>
<feature type="domain" description="Ubiquitin-like protease family profile" evidence="5">
    <location>
        <begin position="89"/>
        <end position="239"/>
    </location>
</feature>
<dbReference type="EMBL" id="PKPP01001714">
    <property type="protein sequence ID" value="PWA80523.1"/>
    <property type="molecule type" value="Genomic_DNA"/>
</dbReference>
<evidence type="ECO:0000313" key="7">
    <source>
        <dbReference type="Proteomes" id="UP000245207"/>
    </source>
</evidence>
<dbReference type="Proteomes" id="UP000245207">
    <property type="component" value="Unassembled WGS sequence"/>
</dbReference>
<organism evidence="6 7">
    <name type="scientific">Artemisia annua</name>
    <name type="common">Sweet wormwood</name>
    <dbReference type="NCBI Taxonomy" id="35608"/>
    <lineage>
        <taxon>Eukaryota</taxon>
        <taxon>Viridiplantae</taxon>
        <taxon>Streptophyta</taxon>
        <taxon>Embryophyta</taxon>
        <taxon>Tracheophyta</taxon>
        <taxon>Spermatophyta</taxon>
        <taxon>Magnoliopsida</taxon>
        <taxon>eudicotyledons</taxon>
        <taxon>Gunneridae</taxon>
        <taxon>Pentapetalae</taxon>
        <taxon>asterids</taxon>
        <taxon>campanulids</taxon>
        <taxon>Asterales</taxon>
        <taxon>Asteraceae</taxon>
        <taxon>Asteroideae</taxon>
        <taxon>Anthemideae</taxon>
        <taxon>Artemisiinae</taxon>
        <taxon>Artemisia</taxon>
    </lineage>
</organism>
<dbReference type="InterPro" id="IPR003653">
    <property type="entry name" value="Peptidase_C48_C"/>
</dbReference>
<proteinExistence type="inferred from homology"/>
<dbReference type="AlphaFoldDB" id="A0A2U1P425"/>
<evidence type="ECO:0000313" key="6">
    <source>
        <dbReference type="EMBL" id="PWA80523.1"/>
    </source>
</evidence>
<accession>A0A2U1P425</accession>
<keyword evidence="7" id="KW-1185">Reference proteome</keyword>
<dbReference type="GO" id="GO:0008234">
    <property type="term" value="F:cysteine-type peptidase activity"/>
    <property type="evidence" value="ECO:0007669"/>
    <property type="project" value="InterPro"/>
</dbReference>
<dbReference type="Gene3D" id="3.40.395.10">
    <property type="entry name" value="Adenoviral Proteinase, Chain A"/>
    <property type="match status" value="1"/>
</dbReference>
<feature type="compositionally biased region" description="Basic and acidic residues" evidence="4">
    <location>
        <begin position="1"/>
        <end position="11"/>
    </location>
</feature>
<evidence type="ECO:0000256" key="4">
    <source>
        <dbReference type="SAM" id="MobiDB-lite"/>
    </source>
</evidence>